<keyword evidence="2" id="KW-1003">Cell membrane</keyword>
<evidence type="ECO:0000259" key="7">
    <source>
        <dbReference type="Pfam" id="PF12698"/>
    </source>
</evidence>
<sequence length="437" mass="47892">MNKLGTIIGFTYKQKAKTKAFKVTTLILVILMTIGMNLPYIISSFTGEEKENSNATRAEVPSIGLVITDPEQQAVGDELKLYTDGLLTPVFKLVSYESADESKLSQDINDEIIDGYVTLENMEGSASPIATYYSPGGDVSSEVATWLQLAIQNAKTKVIAQNSLTEQQIADISTPVSLITKEINVENRSGTADTEDAASQGVNYAFVYVLMILFFFSTVMTGNMIASEITAEKSSRIMEILITSVSPLTQMFGKIIGIFLLSLTQIGIFGLTIFANLMLPHNKEMLSSMNIDLTLLNLDVLFYGLLFYIFGYFLYAVLFAAIGSIVSRTEDLGQALTPMTMLSLAAFYIGIFSMGTPNSLLVQISSYVPFTAPTVMILRVGMGEIAVWQIWVSLVILIAAILGFGWLSAKIYRTGVLMYGKRPSVAELRKAMKAFKM</sequence>
<comment type="subcellular location">
    <subcellularLocation>
        <location evidence="1">Cell membrane</location>
        <topology evidence="1">Multi-pass membrane protein</topology>
    </subcellularLocation>
</comment>
<dbReference type="RefSeq" id="WP_191800147.1">
    <property type="nucleotide sequence ID" value="NZ_JACSQL010000004.1"/>
</dbReference>
<proteinExistence type="predicted"/>
<organism evidence="8 9">
    <name type="scientific">Paenibacillus gallinarum</name>
    <dbReference type="NCBI Taxonomy" id="2762232"/>
    <lineage>
        <taxon>Bacteria</taxon>
        <taxon>Bacillati</taxon>
        <taxon>Bacillota</taxon>
        <taxon>Bacilli</taxon>
        <taxon>Bacillales</taxon>
        <taxon>Paenibacillaceae</taxon>
        <taxon>Paenibacillus</taxon>
    </lineage>
</organism>
<protein>
    <submittedName>
        <fullName evidence="8">ABC transporter permease</fullName>
    </submittedName>
</protein>
<feature type="transmembrane region" description="Helical" evidence="6">
    <location>
        <begin position="335"/>
        <end position="354"/>
    </location>
</feature>
<evidence type="ECO:0000313" key="8">
    <source>
        <dbReference type="EMBL" id="MBD7968791.1"/>
    </source>
</evidence>
<feature type="domain" description="ABC-2 type transporter transmembrane" evidence="7">
    <location>
        <begin position="21"/>
        <end position="409"/>
    </location>
</feature>
<dbReference type="PANTHER" id="PTHR30294">
    <property type="entry name" value="MEMBRANE COMPONENT OF ABC TRANSPORTER YHHJ-RELATED"/>
    <property type="match status" value="1"/>
</dbReference>
<accession>A0ABR8SZ46</accession>
<keyword evidence="5 6" id="KW-0472">Membrane</keyword>
<name>A0ABR8SZ46_9BACL</name>
<feature type="transmembrane region" description="Helical" evidence="6">
    <location>
        <begin position="255"/>
        <end position="280"/>
    </location>
</feature>
<evidence type="ECO:0000313" key="9">
    <source>
        <dbReference type="Proteomes" id="UP000608071"/>
    </source>
</evidence>
<feature type="transmembrane region" description="Helical" evidence="6">
    <location>
        <begin position="20"/>
        <end position="42"/>
    </location>
</feature>
<keyword evidence="9" id="KW-1185">Reference proteome</keyword>
<evidence type="ECO:0000256" key="6">
    <source>
        <dbReference type="SAM" id="Phobius"/>
    </source>
</evidence>
<dbReference type="PANTHER" id="PTHR30294:SF29">
    <property type="entry name" value="MULTIDRUG ABC TRANSPORTER PERMEASE YBHS-RELATED"/>
    <property type="match status" value="1"/>
</dbReference>
<feature type="transmembrane region" description="Helical" evidence="6">
    <location>
        <begin position="390"/>
        <end position="409"/>
    </location>
</feature>
<keyword evidence="3 6" id="KW-0812">Transmembrane</keyword>
<reference evidence="8 9" key="1">
    <citation type="submission" date="2020-08" db="EMBL/GenBank/DDBJ databases">
        <title>A Genomic Blueprint of the Chicken Gut Microbiome.</title>
        <authorList>
            <person name="Gilroy R."/>
            <person name="Ravi A."/>
            <person name="Getino M."/>
            <person name="Pursley I."/>
            <person name="Horton D.L."/>
            <person name="Alikhan N.-F."/>
            <person name="Baker D."/>
            <person name="Gharbi K."/>
            <person name="Hall N."/>
            <person name="Watson M."/>
            <person name="Adriaenssens E.M."/>
            <person name="Foster-Nyarko E."/>
            <person name="Jarju S."/>
            <person name="Secka A."/>
            <person name="Antonio M."/>
            <person name="Oren A."/>
            <person name="Chaudhuri R."/>
            <person name="La Ragione R.M."/>
            <person name="Hildebrand F."/>
            <person name="Pallen M.J."/>
        </authorList>
    </citation>
    <scope>NUCLEOTIDE SEQUENCE [LARGE SCALE GENOMIC DNA]</scope>
    <source>
        <strain evidence="8 9">Sa2BVA9</strain>
    </source>
</reference>
<dbReference type="Proteomes" id="UP000608071">
    <property type="component" value="Unassembled WGS sequence"/>
</dbReference>
<dbReference type="Pfam" id="PF12698">
    <property type="entry name" value="ABC2_membrane_3"/>
    <property type="match status" value="1"/>
</dbReference>
<dbReference type="EMBL" id="JACSQL010000004">
    <property type="protein sequence ID" value="MBD7968791.1"/>
    <property type="molecule type" value="Genomic_DNA"/>
</dbReference>
<comment type="caution">
    <text evidence="8">The sequence shown here is derived from an EMBL/GenBank/DDBJ whole genome shotgun (WGS) entry which is preliminary data.</text>
</comment>
<dbReference type="InterPro" id="IPR051449">
    <property type="entry name" value="ABC-2_transporter_component"/>
</dbReference>
<feature type="transmembrane region" description="Helical" evidence="6">
    <location>
        <begin position="300"/>
        <end position="323"/>
    </location>
</feature>
<keyword evidence="4 6" id="KW-1133">Transmembrane helix</keyword>
<evidence type="ECO:0000256" key="3">
    <source>
        <dbReference type="ARBA" id="ARBA00022692"/>
    </source>
</evidence>
<evidence type="ECO:0000256" key="5">
    <source>
        <dbReference type="ARBA" id="ARBA00023136"/>
    </source>
</evidence>
<dbReference type="InterPro" id="IPR013525">
    <property type="entry name" value="ABC2_TM"/>
</dbReference>
<gene>
    <name evidence="8" type="ORF">H9647_12015</name>
</gene>
<evidence type="ECO:0000256" key="1">
    <source>
        <dbReference type="ARBA" id="ARBA00004651"/>
    </source>
</evidence>
<evidence type="ECO:0000256" key="2">
    <source>
        <dbReference type="ARBA" id="ARBA00022475"/>
    </source>
</evidence>
<feature type="transmembrane region" description="Helical" evidence="6">
    <location>
        <begin position="205"/>
        <end position="226"/>
    </location>
</feature>
<evidence type="ECO:0000256" key="4">
    <source>
        <dbReference type="ARBA" id="ARBA00022989"/>
    </source>
</evidence>